<gene>
    <name evidence="3" type="ORF">BED41_15230</name>
</gene>
<dbReference type="PANTHER" id="PTHR46401:SF2">
    <property type="entry name" value="GLYCOSYLTRANSFERASE WBBK-RELATED"/>
    <property type="match status" value="1"/>
</dbReference>
<dbReference type="GeneID" id="83059199"/>
<dbReference type="SUPFAM" id="SSF53756">
    <property type="entry name" value="UDP-Glycosyltransferase/glycogen phosphorylase"/>
    <property type="match status" value="1"/>
</dbReference>
<dbReference type="EMBL" id="CP016757">
    <property type="protein sequence ID" value="ANZ46341.1"/>
    <property type="molecule type" value="Genomic_DNA"/>
</dbReference>
<sequence length="352" mass="40573">MTLLDCVLPAKNILVYDVAASASGALSVLNDFYEVVKKYEDKSIHWIFVISTPTLEETDNIKIIRLPWVKKSWGHRLYCDHFTAPELIRKNKIDKVLSLQNVLIPHINVPQIMYLHQSLPFAEYKFALTESPLFWVYQNVISKFIFDGIKKAKRVVVQAEWMKKACVEKTGADSDKISVIPPVISITPQEMFDYENMDILSFIYPSSPLMYKNHKVIIEACKQLINDGITNFRVIFTMTGTENKLARQLYDEVEKYSLPIEFVGVLSRNELFDWYPKAVLIFPSYIETFGLPLLEAKIHGTPVIAADTLFAKEILNDYQHVFWESNVDSLCKAMKKILYIDYCSKETNEVTS</sequence>
<evidence type="ECO:0000313" key="4">
    <source>
        <dbReference type="Proteomes" id="UP000093044"/>
    </source>
</evidence>
<evidence type="ECO:0000313" key="3">
    <source>
        <dbReference type="EMBL" id="ANZ46341.1"/>
    </source>
</evidence>
<dbReference type="InterPro" id="IPR001296">
    <property type="entry name" value="Glyco_trans_1"/>
</dbReference>
<dbReference type="Pfam" id="PF00534">
    <property type="entry name" value="Glycos_transf_1"/>
    <property type="match status" value="1"/>
</dbReference>
<dbReference type="STRING" id="1197717.BED41_15230"/>
<reference evidence="3" key="1">
    <citation type="submission" date="2016-08" db="EMBL/GenBank/DDBJ databases">
        <title>Complete genome of Cloacibacillus porcorum.</title>
        <authorList>
            <person name="Looft T."/>
            <person name="Bayles D.O."/>
            <person name="Alt D.P."/>
        </authorList>
    </citation>
    <scope>NUCLEOTIDE SEQUENCE [LARGE SCALE GENOMIC DNA]</scope>
    <source>
        <strain evidence="3">CL-84</strain>
    </source>
</reference>
<dbReference type="GO" id="GO:0009103">
    <property type="term" value="P:lipopolysaccharide biosynthetic process"/>
    <property type="evidence" value="ECO:0007669"/>
    <property type="project" value="TreeGrafter"/>
</dbReference>
<dbReference type="AlphaFoldDB" id="A0A1B2I8Q5"/>
<keyword evidence="4" id="KW-1185">Reference proteome</keyword>
<dbReference type="PANTHER" id="PTHR46401">
    <property type="entry name" value="GLYCOSYLTRANSFERASE WBBK-RELATED"/>
    <property type="match status" value="1"/>
</dbReference>
<dbReference type="RefSeq" id="WP_066748294.1">
    <property type="nucleotide sequence ID" value="NZ_CP016757.1"/>
</dbReference>
<organism evidence="3 4">
    <name type="scientific">Cloacibacillus porcorum</name>
    <dbReference type="NCBI Taxonomy" id="1197717"/>
    <lineage>
        <taxon>Bacteria</taxon>
        <taxon>Thermotogati</taxon>
        <taxon>Synergistota</taxon>
        <taxon>Synergistia</taxon>
        <taxon>Synergistales</taxon>
        <taxon>Synergistaceae</taxon>
        <taxon>Cloacibacillus</taxon>
    </lineage>
</organism>
<feature type="domain" description="Glycosyl transferase family 1" evidence="2">
    <location>
        <begin position="210"/>
        <end position="338"/>
    </location>
</feature>
<keyword evidence="1 3" id="KW-0808">Transferase</keyword>
<dbReference type="Proteomes" id="UP000093044">
    <property type="component" value="Chromosome"/>
</dbReference>
<name>A0A1B2I8Q5_9BACT</name>
<evidence type="ECO:0000256" key="1">
    <source>
        <dbReference type="ARBA" id="ARBA00022679"/>
    </source>
</evidence>
<dbReference type="KEGG" id="cpor:BED41_15230"/>
<protein>
    <submittedName>
        <fullName evidence="3">Glycosyl transferase family 1</fullName>
    </submittedName>
</protein>
<dbReference type="GO" id="GO:0016757">
    <property type="term" value="F:glycosyltransferase activity"/>
    <property type="evidence" value="ECO:0007669"/>
    <property type="project" value="InterPro"/>
</dbReference>
<proteinExistence type="predicted"/>
<evidence type="ECO:0000259" key="2">
    <source>
        <dbReference type="Pfam" id="PF00534"/>
    </source>
</evidence>
<accession>A0A1B2I8Q5</accession>
<dbReference type="Gene3D" id="3.40.50.2000">
    <property type="entry name" value="Glycogen Phosphorylase B"/>
    <property type="match status" value="2"/>
</dbReference>
<dbReference type="OrthoDB" id="9801609at2"/>